<evidence type="ECO:0000256" key="1">
    <source>
        <dbReference type="ARBA" id="ARBA00001641"/>
    </source>
</evidence>
<keyword evidence="12" id="KW-1185">Reference proteome</keyword>
<keyword evidence="5" id="KW-0378">Hydrolase</keyword>
<comment type="catalytic activity">
    <reaction evidence="1">
        <text>Hydrolysis of (1-&gt;4)-beta-D-glucosidic linkages in cellulose and cellotetraose, releasing cellobiose from the non-reducing ends of the chains.</text>
        <dbReference type="EC" id="3.2.1.91"/>
    </reaction>
</comment>
<dbReference type="Proteomes" id="UP001212841">
    <property type="component" value="Unassembled WGS sequence"/>
</dbReference>
<evidence type="ECO:0000256" key="10">
    <source>
        <dbReference type="SAM" id="SignalP"/>
    </source>
</evidence>
<reference evidence="11" key="1">
    <citation type="submission" date="2020-05" db="EMBL/GenBank/DDBJ databases">
        <title>Phylogenomic resolution of chytrid fungi.</title>
        <authorList>
            <person name="Stajich J.E."/>
            <person name="Amses K."/>
            <person name="Simmons R."/>
            <person name="Seto K."/>
            <person name="Myers J."/>
            <person name="Bonds A."/>
            <person name="Quandt C.A."/>
            <person name="Barry K."/>
            <person name="Liu P."/>
            <person name="Grigoriev I."/>
            <person name="Longcore J.E."/>
            <person name="James T.Y."/>
        </authorList>
    </citation>
    <scope>NUCLEOTIDE SEQUENCE</scope>
    <source>
        <strain evidence="11">JEL0318</strain>
    </source>
</reference>
<keyword evidence="9" id="KW-0624">Polysaccharide degradation</keyword>
<feature type="non-terminal residue" evidence="11">
    <location>
        <position position="239"/>
    </location>
</feature>
<dbReference type="EC" id="3.2.1.91" evidence="3"/>
<keyword evidence="8" id="KW-0326">Glycosidase</keyword>
<comment type="caution">
    <text evidence="11">The sequence shown here is derived from an EMBL/GenBank/DDBJ whole genome shotgun (WGS) entry which is preliminary data.</text>
</comment>
<sequence length="239" mass="26114">MKFAILALSALAVVDAAVYQKPSKGPDYVKDKTISLPIKKDGKVYKTGVVLDNGWYDSKKNIPGISPNKDVKTWVDAGITEIPNGIKFTKPIARVYLVNEARNKYEYLNLNNKQISFEVDLSGVACGFNAAGYTTHLRKGAAIGEAYCDGQNFCNEMDLLESNVGSQAYTPHPCTDTKQMNGTTKCDPWGPADNAFNNHNAQYGPGLHIDSTKPFTVTTQFAGTGISYVSRQWLTQGSK</sequence>
<comment type="similarity">
    <text evidence="2">Belongs to the glycosyl hydrolase 7 (cellulase C) family.</text>
</comment>
<keyword evidence="6" id="KW-0136">Cellulose degradation</keyword>
<evidence type="ECO:0000256" key="4">
    <source>
        <dbReference type="ARBA" id="ARBA00022729"/>
    </source>
</evidence>
<gene>
    <name evidence="11" type="ORF">HK097_003310</name>
</gene>
<dbReference type="PANTHER" id="PTHR33753">
    <property type="entry name" value="1,4-BETA-D-GLUCAN CELLOBIOHYDROLASE B"/>
    <property type="match status" value="1"/>
</dbReference>
<evidence type="ECO:0000313" key="11">
    <source>
        <dbReference type="EMBL" id="KAJ3038040.1"/>
    </source>
</evidence>
<dbReference type="InterPro" id="IPR001722">
    <property type="entry name" value="Glyco_hydro_7"/>
</dbReference>
<name>A0AAD5WZN7_9FUNG</name>
<dbReference type="GO" id="GO:0016162">
    <property type="term" value="F:cellulose 1,4-beta-cellobiosidase activity"/>
    <property type="evidence" value="ECO:0007669"/>
    <property type="project" value="UniProtKB-EC"/>
</dbReference>
<proteinExistence type="inferred from homology"/>
<feature type="chain" id="PRO_5041903268" description="cellulose 1,4-beta-cellobiosidase (non-reducing end)" evidence="10">
    <location>
        <begin position="17"/>
        <end position="239"/>
    </location>
</feature>
<evidence type="ECO:0000256" key="7">
    <source>
        <dbReference type="ARBA" id="ARBA00023277"/>
    </source>
</evidence>
<evidence type="ECO:0000256" key="9">
    <source>
        <dbReference type="ARBA" id="ARBA00023326"/>
    </source>
</evidence>
<dbReference type="AlphaFoldDB" id="A0AAD5WZN7"/>
<dbReference type="Pfam" id="PF00840">
    <property type="entry name" value="Glyco_hydro_7"/>
    <property type="match status" value="2"/>
</dbReference>
<evidence type="ECO:0000256" key="3">
    <source>
        <dbReference type="ARBA" id="ARBA00012561"/>
    </source>
</evidence>
<dbReference type="GO" id="GO:0030245">
    <property type="term" value="P:cellulose catabolic process"/>
    <property type="evidence" value="ECO:0007669"/>
    <property type="project" value="UniProtKB-KW"/>
</dbReference>
<keyword evidence="7" id="KW-0119">Carbohydrate metabolism</keyword>
<organism evidence="11 12">
    <name type="scientific">Rhizophlyctis rosea</name>
    <dbReference type="NCBI Taxonomy" id="64517"/>
    <lineage>
        <taxon>Eukaryota</taxon>
        <taxon>Fungi</taxon>
        <taxon>Fungi incertae sedis</taxon>
        <taxon>Chytridiomycota</taxon>
        <taxon>Chytridiomycota incertae sedis</taxon>
        <taxon>Chytridiomycetes</taxon>
        <taxon>Rhizophlyctidales</taxon>
        <taxon>Rhizophlyctidaceae</taxon>
        <taxon>Rhizophlyctis</taxon>
    </lineage>
</organism>
<evidence type="ECO:0000313" key="12">
    <source>
        <dbReference type="Proteomes" id="UP001212841"/>
    </source>
</evidence>
<evidence type="ECO:0000256" key="2">
    <source>
        <dbReference type="ARBA" id="ARBA00006044"/>
    </source>
</evidence>
<accession>A0AAD5WZN7</accession>
<feature type="signal peptide" evidence="10">
    <location>
        <begin position="1"/>
        <end position="16"/>
    </location>
</feature>
<dbReference type="SUPFAM" id="SSF49899">
    <property type="entry name" value="Concanavalin A-like lectins/glucanases"/>
    <property type="match status" value="1"/>
</dbReference>
<dbReference type="PANTHER" id="PTHR33753:SF2">
    <property type="entry name" value="GLYCOSIDE HYDROLASE FAMILY 7 PROTEIN"/>
    <property type="match status" value="1"/>
</dbReference>
<dbReference type="Gene3D" id="2.70.100.10">
    <property type="entry name" value="Glycoside hydrolase, family 7, domain"/>
    <property type="match status" value="1"/>
</dbReference>
<keyword evidence="4 10" id="KW-0732">Signal</keyword>
<evidence type="ECO:0000256" key="6">
    <source>
        <dbReference type="ARBA" id="ARBA00023001"/>
    </source>
</evidence>
<dbReference type="InterPro" id="IPR037019">
    <property type="entry name" value="Glyco_hydro_7_sf"/>
</dbReference>
<evidence type="ECO:0000256" key="5">
    <source>
        <dbReference type="ARBA" id="ARBA00022801"/>
    </source>
</evidence>
<protein>
    <recommendedName>
        <fullName evidence="3">cellulose 1,4-beta-cellobiosidase (non-reducing end)</fullName>
        <ecNumber evidence="3">3.2.1.91</ecNumber>
    </recommendedName>
</protein>
<dbReference type="InterPro" id="IPR013320">
    <property type="entry name" value="ConA-like_dom_sf"/>
</dbReference>
<evidence type="ECO:0000256" key="8">
    <source>
        <dbReference type="ARBA" id="ARBA00023295"/>
    </source>
</evidence>
<dbReference type="EMBL" id="JADGJD010001774">
    <property type="protein sequence ID" value="KAJ3038040.1"/>
    <property type="molecule type" value="Genomic_DNA"/>
</dbReference>